<keyword evidence="2" id="KW-1185">Reference proteome</keyword>
<organism evidence="1 2">
    <name type="scientific">Pocillopora damicornis</name>
    <name type="common">Cauliflower coral</name>
    <name type="synonym">Millepora damicornis</name>
    <dbReference type="NCBI Taxonomy" id="46731"/>
    <lineage>
        <taxon>Eukaryota</taxon>
        <taxon>Metazoa</taxon>
        <taxon>Cnidaria</taxon>
        <taxon>Anthozoa</taxon>
        <taxon>Hexacorallia</taxon>
        <taxon>Scleractinia</taxon>
        <taxon>Astrocoeniina</taxon>
        <taxon>Pocilloporidae</taxon>
        <taxon>Pocillopora</taxon>
    </lineage>
</organism>
<accession>A0A3M6U692</accession>
<comment type="caution">
    <text evidence="1">The sequence shown here is derived from an EMBL/GenBank/DDBJ whole genome shotgun (WGS) entry which is preliminary data.</text>
</comment>
<evidence type="ECO:0000313" key="1">
    <source>
        <dbReference type="EMBL" id="RMX49131.1"/>
    </source>
</evidence>
<gene>
    <name evidence="1" type="ORF">pdam_00003940</name>
</gene>
<dbReference type="AlphaFoldDB" id="A0A3M6U692"/>
<dbReference type="Proteomes" id="UP000275408">
    <property type="component" value="Unassembled WGS sequence"/>
</dbReference>
<reference evidence="1 2" key="1">
    <citation type="journal article" date="2018" name="Sci. Rep.">
        <title>Comparative analysis of the Pocillopora damicornis genome highlights role of immune system in coral evolution.</title>
        <authorList>
            <person name="Cunning R."/>
            <person name="Bay R.A."/>
            <person name="Gillette P."/>
            <person name="Baker A.C."/>
            <person name="Traylor-Knowles N."/>
        </authorList>
    </citation>
    <scope>NUCLEOTIDE SEQUENCE [LARGE SCALE GENOMIC DNA]</scope>
    <source>
        <strain evidence="1">RSMAS</strain>
        <tissue evidence="1">Whole animal</tissue>
    </source>
</reference>
<evidence type="ECO:0000313" key="2">
    <source>
        <dbReference type="Proteomes" id="UP000275408"/>
    </source>
</evidence>
<dbReference type="EMBL" id="RCHS01002172">
    <property type="protein sequence ID" value="RMX49131.1"/>
    <property type="molecule type" value="Genomic_DNA"/>
</dbReference>
<name>A0A3M6U692_POCDA</name>
<protein>
    <submittedName>
        <fullName evidence="1">Uncharacterized protein</fullName>
    </submittedName>
</protein>
<proteinExistence type="predicted"/>
<sequence>MQTGRFCFKQLDLNYEVWAHLMENIGASKIVSILGGISRDQLIVRRLRKFVQSKERLKKSFCEVDLIFMPSRTLPAFLPFSHKWYSGFPGEGLRVLQLGNSFVAKSNKPEECADPFVSRNNRYNATS</sequence>